<organism evidence="2 3">
    <name type="scientific">Pleuronectes platessa</name>
    <name type="common">European plaice</name>
    <dbReference type="NCBI Taxonomy" id="8262"/>
    <lineage>
        <taxon>Eukaryota</taxon>
        <taxon>Metazoa</taxon>
        <taxon>Chordata</taxon>
        <taxon>Craniata</taxon>
        <taxon>Vertebrata</taxon>
        <taxon>Euteleostomi</taxon>
        <taxon>Actinopterygii</taxon>
        <taxon>Neopterygii</taxon>
        <taxon>Teleostei</taxon>
        <taxon>Neoteleostei</taxon>
        <taxon>Acanthomorphata</taxon>
        <taxon>Carangaria</taxon>
        <taxon>Pleuronectiformes</taxon>
        <taxon>Pleuronectoidei</taxon>
        <taxon>Pleuronectidae</taxon>
        <taxon>Pleuronectes</taxon>
    </lineage>
</organism>
<comment type="caution">
    <text evidence="2">The sequence shown here is derived from an EMBL/GenBank/DDBJ whole genome shotgun (WGS) entry which is preliminary data.</text>
</comment>
<accession>A0A9N7V495</accession>
<feature type="region of interest" description="Disordered" evidence="1">
    <location>
        <begin position="1"/>
        <end position="28"/>
    </location>
</feature>
<reference evidence="2" key="1">
    <citation type="submission" date="2020-03" db="EMBL/GenBank/DDBJ databases">
        <authorList>
            <person name="Weist P."/>
        </authorList>
    </citation>
    <scope>NUCLEOTIDE SEQUENCE</scope>
</reference>
<feature type="region of interest" description="Disordered" evidence="1">
    <location>
        <begin position="61"/>
        <end position="90"/>
    </location>
</feature>
<sequence length="120" mass="12470">MQGHSAPLSASNPVCPGEIEGSGRLQRTRGAANTITGLSQTLNGALRFTYAIPFAPSAAYGDEPGKSDPGFALSSGDLHEALNDVGDPPVREQRLSESSIYLSLVGLALNQGWPSSQQTS</sequence>
<dbReference type="AlphaFoldDB" id="A0A9N7V495"/>
<keyword evidence="3" id="KW-1185">Reference proteome</keyword>
<name>A0A9N7V495_PLEPL</name>
<evidence type="ECO:0000313" key="3">
    <source>
        <dbReference type="Proteomes" id="UP001153269"/>
    </source>
</evidence>
<protein>
    <submittedName>
        <fullName evidence="2">Uncharacterized protein</fullName>
    </submittedName>
</protein>
<dbReference type="Proteomes" id="UP001153269">
    <property type="component" value="Unassembled WGS sequence"/>
</dbReference>
<evidence type="ECO:0000313" key="2">
    <source>
        <dbReference type="EMBL" id="CAB1441856.1"/>
    </source>
</evidence>
<evidence type="ECO:0000256" key="1">
    <source>
        <dbReference type="SAM" id="MobiDB-lite"/>
    </source>
</evidence>
<gene>
    <name evidence="2" type="ORF">PLEPLA_LOCUS29583</name>
</gene>
<dbReference type="EMBL" id="CADEAL010002724">
    <property type="protein sequence ID" value="CAB1441856.1"/>
    <property type="molecule type" value="Genomic_DNA"/>
</dbReference>
<proteinExistence type="predicted"/>